<protein>
    <submittedName>
        <fullName evidence="1">Uncharacterized protein</fullName>
    </submittedName>
</protein>
<organism evidence="1">
    <name type="scientific">Bandra megavirus</name>
    <dbReference type="NCBI Taxonomy" id="2071566"/>
    <lineage>
        <taxon>Viruses</taxon>
        <taxon>Varidnaviria</taxon>
        <taxon>Bamfordvirae</taxon>
        <taxon>Nucleocytoviricota</taxon>
        <taxon>Megaviricetes</taxon>
        <taxon>Imitervirales</taxon>
        <taxon>Mimiviridae</taxon>
        <taxon>Megamimivirinae</taxon>
        <taxon>Megavirus</taxon>
    </lineage>
</organism>
<dbReference type="EMBL" id="MG779335">
    <property type="protein sequence ID" value="AUV58375.1"/>
    <property type="molecule type" value="Genomic_DNA"/>
</dbReference>
<name>A0A2K9V822_9VIRU</name>
<accession>A0A2K9V822</accession>
<reference evidence="1" key="1">
    <citation type="submission" date="2018-01" db="EMBL/GenBank/DDBJ databases">
        <title>Draft genome sequence of Bandra megavirus.</title>
        <authorList>
            <person name="Chatterjee A."/>
            <person name="Yadav R."/>
            <person name="Kondabagil K."/>
        </authorList>
    </citation>
    <scope>NUCLEOTIDE SEQUENCE</scope>
    <source>
        <strain evidence="1">KK-1</strain>
    </source>
</reference>
<sequence>MTSVIINIPINISIQSKSFSHLVKKRHPDILFEFPMELDIFYKIFIRCLRIIYPETGFDTNYKNNIHITTNDENICSYLYASDTIYFDNNTIFIAFDYNHLTTPDFDYIVQQIKKIIGKNVYTFNHNHPNFNHMTSRYLSVDIMKIFSPEEIRDYSRLFKII</sequence>
<evidence type="ECO:0000313" key="1">
    <source>
        <dbReference type="EMBL" id="AUV58375.1"/>
    </source>
</evidence>
<proteinExistence type="predicted"/>